<feature type="transmembrane region" description="Helical" evidence="1">
    <location>
        <begin position="17"/>
        <end position="39"/>
    </location>
</feature>
<keyword evidence="1" id="KW-0812">Transmembrane</keyword>
<dbReference type="Proteomes" id="UP001321186">
    <property type="component" value="Unassembled WGS sequence"/>
</dbReference>
<reference evidence="2 3" key="1">
    <citation type="submission" date="2020-03" db="EMBL/GenBank/DDBJ databases">
        <authorList>
            <person name="Pitt A."/>
            <person name="Hahn M.W."/>
        </authorList>
    </citation>
    <scope>NUCLEOTIDE SEQUENCE [LARGE SCALE GENOMIC DNA]</scope>
    <source>
        <strain evidence="2 3">5A-MARBSE</strain>
    </source>
</reference>
<proteinExistence type="predicted"/>
<comment type="caution">
    <text evidence="2">The sequence shown here is derived from an EMBL/GenBank/DDBJ whole genome shotgun (WGS) entry which is preliminary data.</text>
</comment>
<evidence type="ECO:0008006" key="4">
    <source>
        <dbReference type="Google" id="ProtNLM"/>
    </source>
</evidence>
<keyword evidence="1" id="KW-0472">Membrane</keyword>
<keyword evidence="3" id="KW-1185">Reference proteome</keyword>
<name>A0ABT4JCA2_9BACT</name>
<evidence type="ECO:0000256" key="1">
    <source>
        <dbReference type="SAM" id="Phobius"/>
    </source>
</evidence>
<dbReference type="RefSeq" id="WP_269009170.1">
    <property type="nucleotide sequence ID" value="NZ_JAANOH010000001.1"/>
</dbReference>
<evidence type="ECO:0000313" key="3">
    <source>
        <dbReference type="Proteomes" id="UP001321186"/>
    </source>
</evidence>
<gene>
    <name evidence="2" type="ORF">G9H61_00535</name>
</gene>
<dbReference type="EMBL" id="JAANOH010000001">
    <property type="protein sequence ID" value="MCZ2473915.1"/>
    <property type="molecule type" value="Genomic_DNA"/>
</dbReference>
<accession>A0ABT4JCA2</accession>
<keyword evidence="1" id="KW-1133">Transmembrane helix</keyword>
<sequence length="280" mass="32567">MLEYSKQFFSDLQPADFFIVGAILLFTLVSIVLFIAIVLSRLYHIRQAIHFEKNTETINNLLLEVLFNEKSYFDLIEDKKLLRLFSIPQFRAQMMESVINLHQNYEGEYAESLKKFYVESQLMADSFVKLRDKKWEAKCKGIKELTEMNIQRAYDHLIEISKTNHPILKINALNGCIKINGPQGIIHLAKHKFTIDLWTQLNIIDALKKTSLLDTQNIELLLQAKNNSVISLGLKIIQTFRLFEKQSHVEALLQQKHDKHILKEAENLLATFSTYGKEIN</sequence>
<evidence type="ECO:0000313" key="2">
    <source>
        <dbReference type="EMBL" id="MCZ2473915.1"/>
    </source>
</evidence>
<organism evidence="2 3">
    <name type="scientific">Aquirufa ecclesiirivi</name>
    <dbReference type="NCBI Taxonomy" id="2715124"/>
    <lineage>
        <taxon>Bacteria</taxon>
        <taxon>Pseudomonadati</taxon>
        <taxon>Bacteroidota</taxon>
        <taxon>Cytophagia</taxon>
        <taxon>Cytophagales</taxon>
        <taxon>Flectobacillaceae</taxon>
        <taxon>Aquirufa</taxon>
    </lineage>
</organism>
<protein>
    <recommendedName>
        <fullName evidence="4">HEAT repeat domain-containing protein</fullName>
    </recommendedName>
</protein>